<sequence>MSQQAEQDFVQEFPEQLGEEEYKDEEEQFRTAPPVLYDRYPAPSGQEFYDEEIEYDFAAAYQKQDQYGYPQETGRQQYDQYRQFGYGADDYNVPPFQQYDYEQQDYSQQLQGRRGYEEQTGYDQQGYEQSESYSQQVPYERSSTGFRREQSRNQAPRLPLHRRPPERY</sequence>
<feature type="region of interest" description="Disordered" evidence="1">
    <location>
        <begin position="65"/>
        <end position="168"/>
    </location>
</feature>
<dbReference type="Proteomes" id="UP000274131">
    <property type="component" value="Unassembled WGS sequence"/>
</dbReference>
<dbReference type="WBParaSite" id="EVEC_0000529901-mRNA-1">
    <property type="protein sequence ID" value="EVEC_0000529901-mRNA-1"/>
    <property type="gene ID" value="EVEC_0000529901"/>
</dbReference>
<feature type="region of interest" description="Disordered" evidence="1">
    <location>
        <begin position="1"/>
        <end position="43"/>
    </location>
</feature>
<feature type="compositionally biased region" description="Low complexity" evidence="1">
    <location>
        <begin position="97"/>
        <end position="111"/>
    </location>
</feature>
<feature type="compositionally biased region" description="Low complexity" evidence="1">
    <location>
        <begin position="124"/>
        <end position="140"/>
    </location>
</feature>
<gene>
    <name evidence="2" type="ORF">EVEC_LOCUS4930</name>
</gene>
<evidence type="ECO:0000313" key="4">
    <source>
        <dbReference type="WBParaSite" id="EVEC_0000529901-mRNA-1"/>
    </source>
</evidence>
<name>A0A0N4V520_ENTVE</name>
<proteinExistence type="predicted"/>
<evidence type="ECO:0000256" key="1">
    <source>
        <dbReference type="SAM" id="MobiDB-lite"/>
    </source>
</evidence>
<dbReference type="AlphaFoldDB" id="A0A0N4V520"/>
<evidence type="ECO:0000313" key="2">
    <source>
        <dbReference type="EMBL" id="VDD90179.1"/>
    </source>
</evidence>
<keyword evidence="3" id="KW-1185">Reference proteome</keyword>
<accession>A0A0N4V520</accession>
<evidence type="ECO:0000313" key="3">
    <source>
        <dbReference type="Proteomes" id="UP000274131"/>
    </source>
</evidence>
<organism evidence="4">
    <name type="scientific">Enterobius vermicularis</name>
    <name type="common">Human pinworm</name>
    <dbReference type="NCBI Taxonomy" id="51028"/>
    <lineage>
        <taxon>Eukaryota</taxon>
        <taxon>Metazoa</taxon>
        <taxon>Ecdysozoa</taxon>
        <taxon>Nematoda</taxon>
        <taxon>Chromadorea</taxon>
        <taxon>Rhabditida</taxon>
        <taxon>Spirurina</taxon>
        <taxon>Oxyuridomorpha</taxon>
        <taxon>Oxyuroidea</taxon>
        <taxon>Oxyuridae</taxon>
        <taxon>Enterobius</taxon>
    </lineage>
</organism>
<dbReference type="EMBL" id="UXUI01008004">
    <property type="protein sequence ID" value="VDD90179.1"/>
    <property type="molecule type" value="Genomic_DNA"/>
</dbReference>
<feature type="compositionally biased region" description="Acidic residues" evidence="1">
    <location>
        <begin position="17"/>
        <end position="27"/>
    </location>
</feature>
<reference evidence="2 3" key="2">
    <citation type="submission" date="2018-10" db="EMBL/GenBank/DDBJ databases">
        <authorList>
            <consortium name="Pathogen Informatics"/>
        </authorList>
    </citation>
    <scope>NUCLEOTIDE SEQUENCE [LARGE SCALE GENOMIC DNA]</scope>
</reference>
<protein>
    <submittedName>
        <fullName evidence="4">Resuscitation-promoting factor</fullName>
    </submittedName>
</protein>
<reference evidence="4" key="1">
    <citation type="submission" date="2017-02" db="UniProtKB">
        <authorList>
            <consortium name="WormBaseParasite"/>
        </authorList>
    </citation>
    <scope>IDENTIFICATION</scope>
</reference>